<dbReference type="Gene3D" id="3.30.360.10">
    <property type="entry name" value="Dihydrodipicolinate Reductase, domain 2"/>
    <property type="match status" value="1"/>
</dbReference>
<keyword evidence="1" id="KW-0812">Transmembrane</keyword>
<keyword evidence="1" id="KW-0472">Membrane</keyword>
<dbReference type="Gene3D" id="3.40.50.720">
    <property type="entry name" value="NAD(P)-binding Rossmann-like Domain"/>
    <property type="match status" value="1"/>
</dbReference>
<dbReference type="SUPFAM" id="SSF55347">
    <property type="entry name" value="Glyceraldehyde-3-phosphate dehydrogenase-like, C-terminal domain"/>
    <property type="match status" value="1"/>
</dbReference>
<evidence type="ECO:0000259" key="2">
    <source>
        <dbReference type="Pfam" id="PF01658"/>
    </source>
</evidence>
<sequence>MAGSRIRVAVIGLGNVACTILQGIAYYRSLNGKRGLWHERVGNYSIDDVEIVGAFDIDARKVGRSVHDVLKEFGHGNNISMDAYRDLKVSAGMMVDEPPEHWSMDIVKIDRDEFTEVLKGCMADVALNLISSSLDGSSLAYAEASLKAGVSFVNATPSILQSNNGLRDAFRDKGLLMVGDDLMSQFGGTVFHKGILQLLHRRGMVVNSSYQLDVGGSSDTRNTMREEVRARKRAIKTASINAELPYEFGITAGTTEYTEFLKDERVSYYWFYAEGFMGSPVRIDVMMRSSDGANACNVLLDVIRAVKYARDKNSPELDEVISAYGFKNPPKVMNVVDAQQRFEEMFIV</sequence>
<protein>
    <submittedName>
        <fullName evidence="3">Putative myo-inositol-1-phosphate synthase</fullName>
    </submittedName>
</protein>
<evidence type="ECO:0000313" key="3">
    <source>
        <dbReference type="EMBL" id="SPC33360.1"/>
    </source>
</evidence>
<keyword evidence="1" id="KW-1133">Transmembrane helix</keyword>
<keyword evidence="4" id="KW-1185">Reference proteome</keyword>
<dbReference type="InterPro" id="IPR036291">
    <property type="entry name" value="NAD(P)-bd_dom_sf"/>
</dbReference>
<dbReference type="InterPro" id="IPR052199">
    <property type="entry name" value="MIPS"/>
</dbReference>
<dbReference type="SUPFAM" id="SSF51735">
    <property type="entry name" value="NAD(P)-binding Rossmann-fold domains"/>
    <property type="match status" value="1"/>
</dbReference>
<proteinExistence type="predicted"/>
<name>A0A2K5ANZ2_9ARCH</name>
<dbReference type="Pfam" id="PF01658">
    <property type="entry name" value="Inos-1-P_synth"/>
    <property type="match status" value="1"/>
</dbReference>
<feature type="transmembrane region" description="Helical" evidence="1">
    <location>
        <begin position="6"/>
        <end position="27"/>
    </location>
</feature>
<dbReference type="AlphaFoldDB" id="A0A2K5ANZ2"/>
<dbReference type="KEGG" id="ncv:NCAV_0160"/>
<dbReference type="GO" id="GO:0006021">
    <property type="term" value="P:inositol biosynthetic process"/>
    <property type="evidence" value="ECO:0007669"/>
    <property type="project" value="TreeGrafter"/>
</dbReference>
<reference evidence="4" key="1">
    <citation type="submission" date="2018-01" db="EMBL/GenBank/DDBJ databases">
        <authorList>
            <person name="Kerou L M."/>
        </authorList>
    </citation>
    <scope>NUCLEOTIDE SEQUENCE [LARGE SCALE GENOMIC DNA]</scope>
    <source>
        <strain evidence="4">SCU2</strain>
    </source>
</reference>
<evidence type="ECO:0000313" key="4">
    <source>
        <dbReference type="Proteomes" id="UP000236248"/>
    </source>
</evidence>
<evidence type="ECO:0000256" key="1">
    <source>
        <dbReference type="SAM" id="Phobius"/>
    </source>
</evidence>
<dbReference type="Proteomes" id="UP000236248">
    <property type="component" value="Chromosome NCAV"/>
</dbReference>
<accession>A0A2K5ANZ2</accession>
<dbReference type="EMBL" id="LT981265">
    <property type="protein sequence ID" value="SPC33360.1"/>
    <property type="molecule type" value="Genomic_DNA"/>
</dbReference>
<dbReference type="RefSeq" id="WP_103287808.1">
    <property type="nucleotide sequence ID" value="NZ_LT981265.1"/>
</dbReference>
<dbReference type="InterPro" id="IPR013021">
    <property type="entry name" value="Myo-inos-1-P_Synthase_GAPDH"/>
</dbReference>
<dbReference type="GO" id="GO:0004512">
    <property type="term" value="F:inositol-3-phosphate synthase activity"/>
    <property type="evidence" value="ECO:0007669"/>
    <property type="project" value="TreeGrafter"/>
</dbReference>
<dbReference type="GeneID" id="41594261"/>
<dbReference type="PANTHER" id="PTHR43125:SF1">
    <property type="entry name" value="INOSITOL-3-PHOSPHATE SYNTHASE"/>
    <property type="match status" value="1"/>
</dbReference>
<dbReference type="PANTHER" id="PTHR43125">
    <property type="entry name" value="INOSITOL-3-PHOSPHATE SYNTHASE"/>
    <property type="match status" value="1"/>
</dbReference>
<feature type="domain" description="Myo-inositol-1-phosphate synthase GAPDH-like" evidence="2">
    <location>
        <begin position="187"/>
        <end position="291"/>
    </location>
</feature>
<organism evidence="3 4">
    <name type="scientific">Candidatus Nitrosocaldus cavascurensis</name>
    <dbReference type="NCBI Taxonomy" id="2058097"/>
    <lineage>
        <taxon>Archaea</taxon>
        <taxon>Nitrososphaerota</taxon>
        <taxon>Nitrososphaeria</taxon>
        <taxon>Candidatus Nitrosocaldales</taxon>
        <taxon>Candidatus Nitrosocaldaceae</taxon>
        <taxon>Candidatus Nitrosocaldus</taxon>
    </lineage>
</organism>
<gene>
    <name evidence="3" type="ORF">NCAV_0160</name>
</gene>